<proteinExistence type="inferred from homology"/>
<dbReference type="PIRSF" id="PIRSF000428">
    <property type="entry name" value="P_Ac_trans"/>
    <property type="match status" value="1"/>
</dbReference>
<evidence type="ECO:0000256" key="2">
    <source>
        <dbReference type="ARBA" id="ARBA00005656"/>
    </source>
</evidence>
<evidence type="ECO:0000313" key="6">
    <source>
        <dbReference type="EMBL" id="MDL5056626.1"/>
    </source>
</evidence>
<organism evidence="6 7">
    <name type="scientific">Geitlerinema calcuttense NRMC-F 0142</name>
    <dbReference type="NCBI Taxonomy" id="2922238"/>
    <lineage>
        <taxon>Bacteria</taxon>
        <taxon>Bacillati</taxon>
        <taxon>Cyanobacteriota</taxon>
        <taxon>Cyanophyceae</taxon>
        <taxon>Geitlerinematales</taxon>
        <taxon>Geitlerinemataceae</taxon>
        <taxon>Geitlerinema</taxon>
    </lineage>
</organism>
<comment type="catalytic activity">
    <reaction evidence="1">
        <text>acetyl-CoA + phosphate = acetyl phosphate + CoA</text>
        <dbReference type="Rhea" id="RHEA:19521"/>
        <dbReference type="ChEBI" id="CHEBI:22191"/>
        <dbReference type="ChEBI" id="CHEBI:43474"/>
        <dbReference type="ChEBI" id="CHEBI:57287"/>
        <dbReference type="ChEBI" id="CHEBI:57288"/>
        <dbReference type="EC" id="2.3.1.8"/>
    </reaction>
</comment>
<accession>A0ABT7M0S6</accession>
<dbReference type="PANTHER" id="PTHR43356">
    <property type="entry name" value="PHOSPHATE ACETYLTRANSFERASE"/>
    <property type="match status" value="1"/>
</dbReference>
<evidence type="ECO:0000259" key="5">
    <source>
        <dbReference type="Pfam" id="PF01515"/>
    </source>
</evidence>
<dbReference type="Gene3D" id="3.40.50.10750">
    <property type="entry name" value="Isocitrate/Isopropylmalate dehydrogenase-like"/>
    <property type="match status" value="1"/>
</dbReference>
<evidence type="ECO:0000313" key="7">
    <source>
        <dbReference type="Proteomes" id="UP001230986"/>
    </source>
</evidence>
<evidence type="ECO:0000256" key="3">
    <source>
        <dbReference type="ARBA" id="ARBA00022679"/>
    </source>
</evidence>
<reference evidence="6 7" key="1">
    <citation type="submission" date="2023-06" db="EMBL/GenBank/DDBJ databases">
        <title>Whole genome sequence of Oscillatoria calcuttensis NRMC-F 0142.</title>
        <authorList>
            <person name="Shakena Fathima T."/>
            <person name="Muralitharan G."/>
            <person name="Thajuddin N."/>
        </authorList>
    </citation>
    <scope>NUCLEOTIDE SEQUENCE [LARGE SCALE GENOMIC DNA]</scope>
    <source>
        <strain evidence="6 7">NRMC-F 0142</strain>
    </source>
</reference>
<feature type="domain" description="Phosphate acetyl/butaryl transferase" evidence="5">
    <location>
        <begin position="3"/>
        <end position="328"/>
    </location>
</feature>
<dbReference type="InterPro" id="IPR050500">
    <property type="entry name" value="Phos_Acetyltrans/Butyryltrans"/>
</dbReference>
<keyword evidence="4 6" id="KW-0012">Acyltransferase</keyword>
<dbReference type="RefSeq" id="WP_284474941.1">
    <property type="nucleotide sequence ID" value="NZ_JASVEJ010000015.1"/>
</dbReference>
<evidence type="ECO:0000256" key="4">
    <source>
        <dbReference type="ARBA" id="ARBA00023315"/>
    </source>
</evidence>
<dbReference type="GO" id="GO:0016746">
    <property type="term" value="F:acyltransferase activity"/>
    <property type="evidence" value="ECO:0007669"/>
    <property type="project" value="UniProtKB-KW"/>
</dbReference>
<name>A0ABT7M0S6_9CYAN</name>
<dbReference type="InterPro" id="IPR042113">
    <property type="entry name" value="P_AcTrfase_dom1"/>
</dbReference>
<dbReference type="Gene3D" id="3.40.50.10950">
    <property type="match status" value="1"/>
</dbReference>
<keyword evidence="7" id="KW-1185">Reference proteome</keyword>
<dbReference type="Pfam" id="PF01515">
    <property type="entry name" value="PTA_PTB"/>
    <property type="match status" value="1"/>
</dbReference>
<sequence>MTFIEKIYDLLKRHPKRIVFPEGDDPVVMKAAEEFARLKLGAPILLGNREVIRAKAAELGLALNHVRIIDPATSTELPLFTERMKKTTRYQAMKTEEVEKLIVNPNYFAAMMVQYSHADGIVGGNACTTASFLRPLMALIKPLPEVKILSSCMIFATSDKKIGDNGVMYFADCGIIPEPTVEELADIGLETAKLARQMSGLVPRVAYLGFGTKGSAKHKITEKMAAAAALCRKKADELAFKIEVDGELQIDAALDWETGQEKAPDSSVAGQANVLIFPDLNAGNIASKLLKIVSGADCYGHLILGLDRPAADITRGSTSEDILGLAALVGLRAVEYHKLYEDLY</sequence>
<comment type="similarity">
    <text evidence="2">Belongs to the phosphate acetyltransferase and butyryltransferase family.</text>
</comment>
<keyword evidence="3" id="KW-0808">Transferase</keyword>
<dbReference type="Proteomes" id="UP001230986">
    <property type="component" value="Unassembled WGS sequence"/>
</dbReference>
<dbReference type="EMBL" id="JASVEJ010000015">
    <property type="protein sequence ID" value="MDL5056626.1"/>
    <property type="molecule type" value="Genomic_DNA"/>
</dbReference>
<protein>
    <submittedName>
        <fullName evidence="6">Phosphate acyltransferase</fullName>
    </submittedName>
</protein>
<gene>
    <name evidence="6" type="ORF">QQ055_03980</name>
</gene>
<dbReference type="InterPro" id="IPR002505">
    <property type="entry name" value="PTA_PTB"/>
</dbReference>
<comment type="caution">
    <text evidence="6">The sequence shown here is derived from an EMBL/GenBank/DDBJ whole genome shotgun (WGS) entry which is preliminary data.</text>
</comment>
<dbReference type="SUPFAM" id="SSF53659">
    <property type="entry name" value="Isocitrate/Isopropylmalate dehydrogenase-like"/>
    <property type="match status" value="1"/>
</dbReference>
<dbReference type="InterPro" id="IPR012147">
    <property type="entry name" value="P_Ac_Bu_trans"/>
</dbReference>
<dbReference type="InterPro" id="IPR042112">
    <property type="entry name" value="P_AcTrfase_dom2"/>
</dbReference>
<dbReference type="PANTHER" id="PTHR43356:SF3">
    <property type="entry name" value="PHOSPHATE ACETYLTRANSFERASE"/>
    <property type="match status" value="1"/>
</dbReference>
<evidence type="ECO:0000256" key="1">
    <source>
        <dbReference type="ARBA" id="ARBA00000705"/>
    </source>
</evidence>